<sequence>MVVGIVNEADEARLDELGAGEAMLVGSSWWLKVGYGTGWIWYLWMWWLGSSRLKWESEMISESKTRSRRLNLTAFAVTVYCPYHAGPPLICPGSQNPSRPGRDATDSPSPATPCRVANNTAACCCSPHHLPRRCHSLSHLHKPPASISFLVSTINAQAVVAPLLPRLTDDAIIPDQLYAQPSQPGSPLCPSTVVLPRSPSSTHCLYP</sequence>
<dbReference type="AlphaFoldDB" id="A0AAW1Y5R0"/>
<proteinExistence type="predicted"/>
<protein>
    <submittedName>
        <fullName evidence="2">Uncharacterized protein</fullName>
    </submittedName>
</protein>
<dbReference type="EMBL" id="JBEDUW010000002">
    <property type="protein sequence ID" value="KAK9943243.1"/>
    <property type="molecule type" value="Genomic_DNA"/>
</dbReference>
<accession>A0AAW1Y5R0</accession>
<evidence type="ECO:0000256" key="1">
    <source>
        <dbReference type="SAM" id="MobiDB-lite"/>
    </source>
</evidence>
<organism evidence="2 3">
    <name type="scientific">Rubus argutus</name>
    <name type="common">Southern blackberry</name>
    <dbReference type="NCBI Taxonomy" id="59490"/>
    <lineage>
        <taxon>Eukaryota</taxon>
        <taxon>Viridiplantae</taxon>
        <taxon>Streptophyta</taxon>
        <taxon>Embryophyta</taxon>
        <taxon>Tracheophyta</taxon>
        <taxon>Spermatophyta</taxon>
        <taxon>Magnoliopsida</taxon>
        <taxon>eudicotyledons</taxon>
        <taxon>Gunneridae</taxon>
        <taxon>Pentapetalae</taxon>
        <taxon>rosids</taxon>
        <taxon>fabids</taxon>
        <taxon>Rosales</taxon>
        <taxon>Rosaceae</taxon>
        <taxon>Rosoideae</taxon>
        <taxon>Rosoideae incertae sedis</taxon>
        <taxon>Rubus</taxon>
    </lineage>
</organism>
<dbReference type="Proteomes" id="UP001457282">
    <property type="component" value="Unassembled WGS sequence"/>
</dbReference>
<evidence type="ECO:0000313" key="3">
    <source>
        <dbReference type="Proteomes" id="UP001457282"/>
    </source>
</evidence>
<name>A0AAW1Y5R0_RUBAR</name>
<reference evidence="2 3" key="1">
    <citation type="journal article" date="2023" name="G3 (Bethesda)">
        <title>A chromosome-length genome assembly and annotation of blackberry (Rubus argutus, cv. 'Hillquist').</title>
        <authorList>
            <person name="Bruna T."/>
            <person name="Aryal R."/>
            <person name="Dudchenko O."/>
            <person name="Sargent D.J."/>
            <person name="Mead D."/>
            <person name="Buti M."/>
            <person name="Cavallini A."/>
            <person name="Hytonen T."/>
            <person name="Andres J."/>
            <person name="Pham M."/>
            <person name="Weisz D."/>
            <person name="Mascagni F."/>
            <person name="Usai G."/>
            <person name="Natali L."/>
            <person name="Bassil N."/>
            <person name="Fernandez G.E."/>
            <person name="Lomsadze A."/>
            <person name="Armour M."/>
            <person name="Olukolu B."/>
            <person name="Poorten T."/>
            <person name="Britton C."/>
            <person name="Davik J."/>
            <person name="Ashrafi H."/>
            <person name="Aiden E.L."/>
            <person name="Borodovsky M."/>
            <person name="Worthington M."/>
        </authorList>
    </citation>
    <scope>NUCLEOTIDE SEQUENCE [LARGE SCALE GENOMIC DNA]</scope>
    <source>
        <strain evidence="2">PI 553951</strain>
    </source>
</reference>
<feature type="region of interest" description="Disordered" evidence="1">
    <location>
        <begin position="92"/>
        <end position="111"/>
    </location>
</feature>
<gene>
    <name evidence="2" type="ORF">M0R45_008857</name>
</gene>
<keyword evidence="3" id="KW-1185">Reference proteome</keyword>
<evidence type="ECO:0000313" key="2">
    <source>
        <dbReference type="EMBL" id="KAK9943243.1"/>
    </source>
</evidence>
<comment type="caution">
    <text evidence="2">The sequence shown here is derived from an EMBL/GenBank/DDBJ whole genome shotgun (WGS) entry which is preliminary data.</text>
</comment>